<feature type="compositionally biased region" description="Low complexity" evidence="1">
    <location>
        <begin position="229"/>
        <end position="242"/>
    </location>
</feature>
<evidence type="ECO:0000313" key="2">
    <source>
        <dbReference type="EMBL" id="KIK76813.1"/>
    </source>
</evidence>
<dbReference type="OrthoDB" id="6159439at2759"/>
<sequence>MSEGATRPMDKLYARMKKYIVHADSPSRDPKLSRELTSEQRVEPQAPGNVGRSDIFTSSAPPHAFPSPYPATCSYEPFPCKDGVTSFGDPEWRRVPVSRNTCLPSASISIDELVERLSQLNVRGESRTKESHRPQCAATFAITVIPSRAPHPYLIPCRTHYFPNSPATFPSVRASATRLRAFKSPSPPSEPITLVPFVGPLMSTTPQRKTAPLPRRFPSRPQETLRDASPTMSESSTTSPSPRVFSPDCETRSCSFSSVSSFLPSPPKMCIQELPLSFGSPCRSLFEVPTYPFSDVFRDMPPNPLSPVS</sequence>
<accession>A0A0D0CNG2</accession>
<protein>
    <submittedName>
        <fullName evidence="2">Uncharacterized protein</fullName>
    </submittedName>
</protein>
<dbReference type="HOGENOM" id="CLU_900469_0_0_1"/>
<dbReference type="AlphaFoldDB" id="A0A0D0CNG2"/>
<dbReference type="Proteomes" id="UP000054538">
    <property type="component" value="Unassembled WGS sequence"/>
</dbReference>
<keyword evidence="3" id="KW-1185">Reference proteome</keyword>
<evidence type="ECO:0000313" key="3">
    <source>
        <dbReference type="Proteomes" id="UP000054538"/>
    </source>
</evidence>
<dbReference type="EMBL" id="KN827281">
    <property type="protein sequence ID" value="KIK76813.1"/>
    <property type="molecule type" value="Genomic_DNA"/>
</dbReference>
<gene>
    <name evidence="2" type="ORF">PAXRUDRAFT_835225</name>
</gene>
<dbReference type="STRING" id="930991.A0A0D0CNG2"/>
<proteinExistence type="predicted"/>
<evidence type="ECO:0000256" key="1">
    <source>
        <dbReference type="SAM" id="MobiDB-lite"/>
    </source>
</evidence>
<name>A0A0D0CNG2_9AGAM</name>
<feature type="region of interest" description="Disordered" evidence="1">
    <location>
        <begin position="194"/>
        <end position="247"/>
    </location>
</feature>
<feature type="region of interest" description="Disordered" evidence="1">
    <location>
        <begin position="24"/>
        <end position="61"/>
    </location>
</feature>
<feature type="compositionally biased region" description="Basic and acidic residues" evidence="1">
    <location>
        <begin position="25"/>
        <end position="42"/>
    </location>
</feature>
<reference evidence="2 3" key="1">
    <citation type="submission" date="2014-04" db="EMBL/GenBank/DDBJ databases">
        <authorList>
            <consortium name="DOE Joint Genome Institute"/>
            <person name="Kuo A."/>
            <person name="Kohler A."/>
            <person name="Jargeat P."/>
            <person name="Nagy L.G."/>
            <person name="Floudas D."/>
            <person name="Copeland A."/>
            <person name="Barry K.W."/>
            <person name="Cichocki N."/>
            <person name="Veneault-Fourrey C."/>
            <person name="LaButti K."/>
            <person name="Lindquist E.A."/>
            <person name="Lipzen A."/>
            <person name="Lundell T."/>
            <person name="Morin E."/>
            <person name="Murat C."/>
            <person name="Sun H."/>
            <person name="Tunlid A."/>
            <person name="Henrissat B."/>
            <person name="Grigoriev I.V."/>
            <person name="Hibbett D.S."/>
            <person name="Martin F."/>
            <person name="Nordberg H.P."/>
            <person name="Cantor M.N."/>
            <person name="Hua S.X."/>
        </authorList>
    </citation>
    <scope>NUCLEOTIDE SEQUENCE [LARGE SCALE GENOMIC DNA]</scope>
    <source>
        <strain evidence="2 3">Ve08.2h10</strain>
    </source>
</reference>
<dbReference type="InParanoid" id="A0A0D0CNG2"/>
<reference evidence="3" key="2">
    <citation type="submission" date="2015-01" db="EMBL/GenBank/DDBJ databases">
        <title>Evolutionary Origins and Diversification of the Mycorrhizal Mutualists.</title>
        <authorList>
            <consortium name="DOE Joint Genome Institute"/>
            <consortium name="Mycorrhizal Genomics Consortium"/>
            <person name="Kohler A."/>
            <person name="Kuo A."/>
            <person name="Nagy L.G."/>
            <person name="Floudas D."/>
            <person name="Copeland A."/>
            <person name="Barry K.W."/>
            <person name="Cichocki N."/>
            <person name="Veneault-Fourrey C."/>
            <person name="LaButti K."/>
            <person name="Lindquist E.A."/>
            <person name="Lipzen A."/>
            <person name="Lundell T."/>
            <person name="Morin E."/>
            <person name="Murat C."/>
            <person name="Riley R."/>
            <person name="Ohm R."/>
            <person name="Sun H."/>
            <person name="Tunlid A."/>
            <person name="Henrissat B."/>
            <person name="Grigoriev I.V."/>
            <person name="Hibbett D.S."/>
            <person name="Martin F."/>
        </authorList>
    </citation>
    <scope>NUCLEOTIDE SEQUENCE [LARGE SCALE GENOMIC DNA]</scope>
    <source>
        <strain evidence="3">Ve08.2h10</strain>
    </source>
</reference>
<organism evidence="2 3">
    <name type="scientific">Paxillus rubicundulus Ve08.2h10</name>
    <dbReference type="NCBI Taxonomy" id="930991"/>
    <lineage>
        <taxon>Eukaryota</taxon>
        <taxon>Fungi</taxon>
        <taxon>Dikarya</taxon>
        <taxon>Basidiomycota</taxon>
        <taxon>Agaricomycotina</taxon>
        <taxon>Agaricomycetes</taxon>
        <taxon>Agaricomycetidae</taxon>
        <taxon>Boletales</taxon>
        <taxon>Paxilineae</taxon>
        <taxon>Paxillaceae</taxon>
        <taxon>Paxillus</taxon>
    </lineage>
</organism>